<proteinExistence type="predicted"/>
<sequence>MLLLADRAFDGNELLTAITRRGTQFLVRCTSTRRPPVLALLPDGSYLTRIGSLSLRVIEAEVQARSVDQHIRRRLPTPDPVRRLCGVTSRR</sequence>
<evidence type="ECO:0008006" key="3">
    <source>
        <dbReference type="Google" id="ProtNLM"/>
    </source>
</evidence>
<evidence type="ECO:0000313" key="1">
    <source>
        <dbReference type="EMBL" id="MFM9651838.1"/>
    </source>
</evidence>
<dbReference type="RefSeq" id="WP_409085456.1">
    <property type="nucleotide sequence ID" value="NZ_JBJVMW010000027.1"/>
</dbReference>
<name>A0ABW9IXL6_STRGJ</name>
<gene>
    <name evidence="1" type="ORF">ACKI1S_37575</name>
</gene>
<reference evidence="1 2" key="1">
    <citation type="submission" date="2024-12" db="EMBL/GenBank/DDBJ databases">
        <title>Forecasting of Potato common scab and diversities of Pathogenic streptomyces spp. in china.</title>
        <authorList>
            <person name="Handique U."/>
            <person name="Wu J."/>
        </authorList>
    </citation>
    <scope>NUCLEOTIDE SEQUENCE [LARGE SCALE GENOMIC DNA]</scope>
    <source>
        <strain evidence="1 2">ZRIMU1585</strain>
    </source>
</reference>
<organism evidence="1 2">
    <name type="scientific">Streptomyces galilaeus</name>
    <dbReference type="NCBI Taxonomy" id="33899"/>
    <lineage>
        <taxon>Bacteria</taxon>
        <taxon>Bacillati</taxon>
        <taxon>Actinomycetota</taxon>
        <taxon>Actinomycetes</taxon>
        <taxon>Kitasatosporales</taxon>
        <taxon>Streptomycetaceae</taxon>
        <taxon>Streptomyces</taxon>
    </lineage>
</organism>
<accession>A0ABW9IXL6</accession>
<dbReference type="Proteomes" id="UP001631993">
    <property type="component" value="Unassembled WGS sequence"/>
</dbReference>
<evidence type="ECO:0000313" key="2">
    <source>
        <dbReference type="Proteomes" id="UP001631993"/>
    </source>
</evidence>
<comment type="caution">
    <text evidence="1">The sequence shown here is derived from an EMBL/GenBank/DDBJ whole genome shotgun (WGS) entry which is preliminary data.</text>
</comment>
<keyword evidence="2" id="KW-1185">Reference proteome</keyword>
<protein>
    <recommendedName>
        <fullName evidence="3">Transposase IS4-like domain-containing protein</fullName>
    </recommendedName>
</protein>
<dbReference type="EMBL" id="JBJVNE010000023">
    <property type="protein sequence ID" value="MFM9651838.1"/>
    <property type="molecule type" value="Genomic_DNA"/>
</dbReference>